<dbReference type="InterPro" id="IPR050054">
    <property type="entry name" value="UPRTase/APRTase"/>
</dbReference>
<dbReference type="CDD" id="cd06223">
    <property type="entry name" value="PRTases_typeI"/>
    <property type="match status" value="1"/>
</dbReference>
<evidence type="ECO:0000256" key="8">
    <source>
        <dbReference type="ARBA" id="ARBA00022490"/>
    </source>
</evidence>
<dbReference type="SUPFAM" id="SSF53271">
    <property type="entry name" value="PRTase-like"/>
    <property type="match status" value="1"/>
</dbReference>
<sequence>MQLKDYVKDVLDFPKKGIVFKDISPLLADKDAFDLIIKEMAKYCQNSDYIVAADARGFIFGAAIAFHLKKPFVMVRKPKKMPGPSYSVSYELEYGQNVLELQEDLIKENASVSIVDDILATGGTLNAMIELLEKAKAKVNNIVVAIDLTKLSQDFKSSLKTPLDSVIKY</sequence>
<dbReference type="GO" id="GO:0006168">
    <property type="term" value="P:adenine salvage"/>
    <property type="evidence" value="ECO:0007669"/>
    <property type="project" value="InterPro"/>
</dbReference>
<proteinExistence type="inferred from homology"/>
<evidence type="ECO:0000256" key="6">
    <source>
        <dbReference type="ARBA" id="ARBA00011738"/>
    </source>
</evidence>
<evidence type="ECO:0000256" key="10">
    <source>
        <dbReference type="ARBA" id="ARBA00022679"/>
    </source>
</evidence>
<evidence type="ECO:0000256" key="9">
    <source>
        <dbReference type="ARBA" id="ARBA00022676"/>
    </source>
</evidence>
<dbReference type="GO" id="GO:0016208">
    <property type="term" value="F:AMP binding"/>
    <property type="evidence" value="ECO:0007669"/>
    <property type="project" value="TreeGrafter"/>
</dbReference>
<evidence type="ECO:0000256" key="2">
    <source>
        <dbReference type="ARBA" id="ARBA00003968"/>
    </source>
</evidence>
<dbReference type="NCBIfam" id="NF002636">
    <property type="entry name" value="PRK02304.1-5"/>
    <property type="match status" value="1"/>
</dbReference>
<evidence type="ECO:0000259" key="13">
    <source>
        <dbReference type="Pfam" id="PF00156"/>
    </source>
</evidence>
<keyword evidence="8 12" id="KW-0963">Cytoplasm</keyword>
<evidence type="ECO:0000256" key="3">
    <source>
        <dbReference type="ARBA" id="ARBA00004496"/>
    </source>
</evidence>
<dbReference type="GO" id="GO:0044209">
    <property type="term" value="P:AMP salvage"/>
    <property type="evidence" value="ECO:0007669"/>
    <property type="project" value="UniProtKB-UniRule"/>
</dbReference>
<dbReference type="RefSeq" id="WP_109537331.1">
    <property type="nucleotide sequence ID" value="NZ_CP012624.1"/>
</dbReference>
<name>A0AAQ2TCX4_MYCSY</name>
<organism evidence="14 15">
    <name type="scientific">Mycoplasmopsis synoviae</name>
    <name type="common">Mycoplasma synoviae</name>
    <dbReference type="NCBI Taxonomy" id="2109"/>
    <lineage>
        <taxon>Bacteria</taxon>
        <taxon>Bacillati</taxon>
        <taxon>Mycoplasmatota</taxon>
        <taxon>Mycoplasmoidales</taxon>
        <taxon>Metamycoplasmataceae</taxon>
        <taxon>Mycoplasmopsis</taxon>
    </lineage>
</organism>
<gene>
    <name evidence="12" type="primary">apt</name>
    <name evidence="14" type="ORF">OIE46_03875</name>
</gene>
<evidence type="ECO:0000256" key="4">
    <source>
        <dbReference type="ARBA" id="ARBA00004659"/>
    </source>
</evidence>
<dbReference type="HAMAP" id="MF_00004">
    <property type="entry name" value="Aden_phosphoribosyltr"/>
    <property type="match status" value="1"/>
</dbReference>
<dbReference type="Proteomes" id="UP001164481">
    <property type="component" value="Chromosome"/>
</dbReference>
<evidence type="ECO:0000256" key="5">
    <source>
        <dbReference type="ARBA" id="ARBA00008391"/>
    </source>
</evidence>
<dbReference type="Gene3D" id="3.40.50.2020">
    <property type="match status" value="1"/>
</dbReference>
<comment type="function">
    <text evidence="2 12">Catalyzes a salvage reaction resulting in the formation of AMP, that is energically less costly than de novo synthesis.</text>
</comment>
<dbReference type="GO" id="GO:0005737">
    <property type="term" value="C:cytoplasm"/>
    <property type="evidence" value="ECO:0007669"/>
    <property type="project" value="UniProtKB-SubCell"/>
</dbReference>
<reference evidence="14" key="1">
    <citation type="submission" date="2022-10" db="EMBL/GenBank/DDBJ databases">
        <authorList>
            <person name="Wei X."/>
        </authorList>
    </citation>
    <scope>NUCLEOTIDE SEQUENCE</scope>
    <source>
        <strain evidence="14">SD2</strain>
    </source>
</reference>
<keyword evidence="11 12" id="KW-0660">Purine salvage</keyword>
<comment type="subunit">
    <text evidence="6 12">Homodimer.</text>
</comment>
<accession>A0AAQ2TCX4</accession>
<dbReference type="InterPro" id="IPR029057">
    <property type="entry name" value="PRTase-like"/>
</dbReference>
<evidence type="ECO:0000313" key="15">
    <source>
        <dbReference type="Proteomes" id="UP001164481"/>
    </source>
</evidence>
<evidence type="ECO:0000256" key="12">
    <source>
        <dbReference type="HAMAP-Rule" id="MF_00004"/>
    </source>
</evidence>
<protein>
    <recommendedName>
        <fullName evidence="7 12">Adenine phosphoribosyltransferase</fullName>
        <shortName evidence="12">APRT</shortName>
        <ecNumber evidence="7 12">2.4.2.7</ecNumber>
    </recommendedName>
</protein>
<dbReference type="GO" id="GO:0006166">
    <property type="term" value="P:purine ribonucleoside salvage"/>
    <property type="evidence" value="ECO:0007669"/>
    <property type="project" value="UniProtKB-KW"/>
</dbReference>
<comment type="pathway">
    <text evidence="4 12">Purine metabolism; AMP biosynthesis via salvage pathway; AMP from adenine: step 1/1.</text>
</comment>
<keyword evidence="10 12" id="KW-0808">Transferase</keyword>
<dbReference type="PANTHER" id="PTHR32315:SF3">
    <property type="entry name" value="ADENINE PHOSPHORIBOSYLTRANSFERASE"/>
    <property type="match status" value="1"/>
</dbReference>
<evidence type="ECO:0000256" key="7">
    <source>
        <dbReference type="ARBA" id="ARBA00011893"/>
    </source>
</evidence>
<dbReference type="GO" id="GO:0002055">
    <property type="term" value="F:adenine binding"/>
    <property type="evidence" value="ECO:0007669"/>
    <property type="project" value="TreeGrafter"/>
</dbReference>
<comment type="subcellular location">
    <subcellularLocation>
        <location evidence="3 12">Cytoplasm</location>
    </subcellularLocation>
</comment>
<dbReference type="EMBL" id="CP107525">
    <property type="protein sequence ID" value="UZW64475.1"/>
    <property type="molecule type" value="Genomic_DNA"/>
</dbReference>
<dbReference type="Pfam" id="PF00156">
    <property type="entry name" value="Pribosyltran"/>
    <property type="match status" value="1"/>
</dbReference>
<comment type="catalytic activity">
    <reaction evidence="1 12">
        <text>AMP + diphosphate = 5-phospho-alpha-D-ribose 1-diphosphate + adenine</text>
        <dbReference type="Rhea" id="RHEA:16609"/>
        <dbReference type="ChEBI" id="CHEBI:16708"/>
        <dbReference type="ChEBI" id="CHEBI:33019"/>
        <dbReference type="ChEBI" id="CHEBI:58017"/>
        <dbReference type="ChEBI" id="CHEBI:456215"/>
        <dbReference type="EC" id="2.4.2.7"/>
    </reaction>
</comment>
<dbReference type="InterPro" id="IPR005764">
    <property type="entry name" value="Ade_phspho_trans"/>
</dbReference>
<comment type="similarity">
    <text evidence="5 12">Belongs to the purine/pyrimidine phosphoribosyltransferase family.</text>
</comment>
<dbReference type="InterPro" id="IPR000836">
    <property type="entry name" value="PRTase_dom"/>
</dbReference>
<reference evidence="14" key="2">
    <citation type="submission" date="2022-11" db="EMBL/GenBank/DDBJ databases">
        <title>complete genomes of mycoplasma synoviae ZX313 strain and SD2 strain.</title>
        <authorList>
            <person name="Zhong Q."/>
        </authorList>
    </citation>
    <scope>NUCLEOTIDE SEQUENCE</scope>
    <source>
        <strain evidence="14">SD2</strain>
    </source>
</reference>
<keyword evidence="9 12" id="KW-0328">Glycosyltransferase</keyword>
<evidence type="ECO:0000313" key="14">
    <source>
        <dbReference type="EMBL" id="UZW64475.1"/>
    </source>
</evidence>
<evidence type="ECO:0000256" key="1">
    <source>
        <dbReference type="ARBA" id="ARBA00000868"/>
    </source>
</evidence>
<dbReference type="AlphaFoldDB" id="A0AAQ2TCX4"/>
<feature type="domain" description="Phosphoribosyltransferase" evidence="13">
    <location>
        <begin position="36"/>
        <end position="147"/>
    </location>
</feature>
<evidence type="ECO:0000256" key="11">
    <source>
        <dbReference type="ARBA" id="ARBA00022726"/>
    </source>
</evidence>
<dbReference type="GO" id="GO:0003999">
    <property type="term" value="F:adenine phosphoribosyltransferase activity"/>
    <property type="evidence" value="ECO:0007669"/>
    <property type="project" value="UniProtKB-UniRule"/>
</dbReference>
<dbReference type="FunFam" id="3.40.50.2020:FF:000004">
    <property type="entry name" value="Adenine phosphoribosyltransferase"/>
    <property type="match status" value="1"/>
</dbReference>
<dbReference type="EC" id="2.4.2.7" evidence="7 12"/>
<dbReference type="PANTHER" id="PTHR32315">
    <property type="entry name" value="ADENINE PHOSPHORIBOSYLTRANSFERASE"/>
    <property type="match status" value="1"/>
</dbReference>